<evidence type="ECO:0000313" key="1">
    <source>
        <dbReference type="EMBL" id="HIY60194.1"/>
    </source>
</evidence>
<evidence type="ECO:0000313" key="2">
    <source>
        <dbReference type="Proteomes" id="UP000824007"/>
    </source>
</evidence>
<dbReference type="EMBL" id="DXDD01000075">
    <property type="protein sequence ID" value="HIY60194.1"/>
    <property type="molecule type" value="Genomic_DNA"/>
</dbReference>
<name>A0A9D1YNV7_9FIRM</name>
<dbReference type="AlphaFoldDB" id="A0A9D1YNV7"/>
<reference evidence="1" key="2">
    <citation type="submission" date="2021-04" db="EMBL/GenBank/DDBJ databases">
        <authorList>
            <person name="Gilroy R."/>
        </authorList>
    </citation>
    <scope>NUCLEOTIDE SEQUENCE</scope>
    <source>
        <strain evidence="1">ChiSxjej3B15-24422</strain>
    </source>
</reference>
<organism evidence="1 2">
    <name type="scientific">Candidatus Eisenbergiella pullistercoris</name>
    <dbReference type="NCBI Taxonomy" id="2838555"/>
    <lineage>
        <taxon>Bacteria</taxon>
        <taxon>Bacillati</taxon>
        <taxon>Bacillota</taxon>
        <taxon>Clostridia</taxon>
        <taxon>Lachnospirales</taxon>
        <taxon>Lachnospiraceae</taxon>
        <taxon>Eisenbergiella</taxon>
    </lineage>
</organism>
<sequence length="310" mass="33264">MSSSKNLKCRCCSKRYVSCGIDRKGNCLDVCTDPLCGEPDCLTVLTPVVYDELGINLCRNVPLEMAVPNIDRISVQVMDIAFGSGTEGCEAGAVPIAGRPNCYLVTLTDLQVTFFVTLYDCSGKILDTQTVSAVYLPGDPSSADYAYMDEDTNPDCVELEIFAPYGVAREAGPNGRAIIHALGFGAGSTGLHQGLNLIAIPRVLCFCPEEPAVTIGLSVLLKTVYFSQYRIPHKGRAVVPKACTRPTDDTICLDFVCGDLLDLSIKPLELGPPKYEEMLKNDCCGSCGICCREETDAAQEESPETEAGTG</sequence>
<gene>
    <name evidence="1" type="ORF">H9831_05875</name>
</gene>
<accession>A0A9D1YNV7</accession>
<reference evidence="1" key="1">
    <citation type="journal article" date="2021" name="PeerJ">
        <title>Extensive microbial diversity within the chicken gut microbiome revealed by metagenomics and culture.</title>
        <authorList>
            <person name="Gilroy R."/>
            <person name="Ravi A."/>
            <person name="Getino M."/>
            <person name="Pursley I."/>
            <person name="Horton D.L."/>
            <person name="Alikhan N.F."/>
            <person name="Baker D."/>
            <person name="Gharbi K."/>
            <person name="Hall N."/>
            <person name="Watson M."/>
            <person name="Adriaenssens E.M."/>
            <person name="Foster-Nyarko E."/>
            <person name="Jarju S."/>
            <person name="Secka A."/>
            <person name="Antonio M."/>
            <person name="Oren A."/>
            <person name="Chaudhuri R.R."/>
            <person name="La Ragione R."/>
            <person name="Hildebrand F."/>
            <person name="Pallen M.J."/>
        </authorList>
    </citation>
    <scope>NUCLEOTIDE SEQUENCE</scope>
    <source>
        <strain evidence="1">ChiSxjej3B15-24422</strain>
    </source>
</reference>
<dbReference type="Proteomes" id="UP000824007">
    <property type="component" value="Unassembled WGS sequence"/>
</dbReference>
<proteinExistence type="predicted"/>
<protein>
    <submittedName>
        <fullName evidence="1">Uncharacterized protein</fullName>
    </submittedName>
</protein>
<comment type="caution">
    <text evidence="1">The sequence shown here is derived from an EMBL/GenBank/DDBJ whole genome shotgun (WGS) entry which is preliminary data.</text>
</comment>